<dbReference type="Proteomes" id="UP001055167">
    <property type="component" value="Unassembled WGS sequence"/>
</dbReference>
<name>A0ABQ4RAU4_9HYPH</name>
<keyword evidence="2" id="KW-1185">Reference proteome</keyword>
<sequence>MIDFNRAWQELEAYWARTSRPTEDEADRVHASLERRTGPGGQDWKDLLAIALYDVGLEAVFQDDIIVGIEKRA</sequence>
<comment type="caution">
    <text evidence="1">The sequence shown here is derived from an EMBL/GenBank/DDBJ whole genome shotgun (WGS) entry which is preliminary data.</text>
</comment>
<proteinExistence type="predicted"/>
<gene>
    <name evidence="1" type="ORF">OPKNFCMD_6665</name>
</gene>
<reference evidence="1" key="1">
    <citation type="journal article" date="2021" name="Front. Microbiol.">
        <title>Comprehensive Comparative Genomics and Phenotyping of Methylobacterium Species.</title>
        <authorList>
            <person name="Alessa O."/>
            <person name="Ogura Y."/>
            <person name="Fujitani Y."/>
            <person name="Takami H."/>
            <person name="Hayashi T."/>
            <person name="Sahin N."/>
            <person name="Tani A."/>
        </authorList>
    </citation>
    <scope>NUCLEOTIDE SEQUENCE</scope>
    <source>
        <strain evidence="1">KCTC 52305</strain>
    </source>
</reference>
<dbReference type="EMBL" id="BPQH01000040">
    <property type="protein sequence ID" value="GJD53886.1"/>
    <property type="molecule type" value="Genomic_DNA"/>
</dbReference>
<dbReference type="RefSeq" id="WP_128564868.1">
    <property type="nucleotide sequence ID" value="NZ_BPQH01000040.1"/>
</dbReference>
<protein>
    <submittedName>
        <fullName evidence="1">Uncharacterized protein</fullName>
    </submittedName>
</protein>
<reference evidence="1" key="2">
    <citation type="submission" date="2021-08" db="EMBL/GenBank/DDBJ databases">
        <authorList>
            <person name="Tani A."/>
            <person name="Ola A."/>
            <person name="Ogura Y."/>
            <person name="Katsura K."/>
            <person name="Hayashi T."/>
        </authorList>
    </citation>
    <scope>NUCLEOTIDE SEQUENCE</scope>
    <source>
        <strain evidence="1">KCTC 52305</strain>
    </source>
</reference>
<organism evidence="1 2">
    <name type="scientific">Methylobacterium crusticola</name>
    <dbReference type="NCBI Taxonomy" id="1697972"/>
    <lineage>
        <taxon>Bacteria</taxon>
        <taxon>Pseudomonadati</taxon>
        <taxon>Pseudomonadota</taxon>
        <taxon>Alphaproteobacteria</taxon>
        <taxon>Hyphomicrobiales</taxon>
        <taxon>Methylobacteriaceae</taxon>
        <taxon>Methylobacterium</taxon>
    </lineage>
</organism>
<evidence type="ECO:0000313" key="2">
    <source>
        <dbReference type="Proteomes" id="UP001055167"/>
    </source>
</evidence>
<evidence type="ECO:0000313" key="1">
    <source>
        <dbReference type="EMBL" id="GJD53886.1"/>
    </source>
</evidence>
<accession>A0ABQ4RAU4</accession>